<reference evidence="2 3" key="1">
    <citation type="submission" date="2021-04" db="EMBL/GenBank/DDBJ databases">
        <authorList>
            <person name="Rakotoarivonina H."/>
        </authorList>
    </citation>
    <scope>NUCLEOTIDE SEQUENCE [LARGE SCALE GENOMIC DNA]</scope>
    <source>
        <strain evidence="2 3">XE</strain>
    </source>
</reference>
<organism evidence="2 3">
    <name type="scientific">Thermobacillus xylanilyticus</name>
    <dbReference type="NCBI Taxonomy" id="76633"/>
    <lineage>
        <taxon>Bacteria</taxon>
        <taxon>Bacillati</taxon>
        <taxon>Bacillota</taxon>
        <taxon>Bacilli</taxon>
        <taxon>Bacillales</taxon>
        <taxon>Paenibacillaceae</taxon>
        <taxon>Thermobacillus</taxon>
    </lineage>
</organism>
<dbReference type="InterPro" id="IPR006059">
    <property type="entry name" value="SBP"/>
</dbReference>
<dbReference type="Proteomes" id="UP000681526">
    <property type="component" value="Unassembled WGS sequence"/>
</dbReference>
<proteinExistence type="predicted"/>
<gene>
    <name evidence="2" type="primary">txxe 3839-msmE1</name>
    <name evidence="2" type="ORF">TXXE_00115</name>
</gene>
<dbReference type="Gene3D" id="3.40.190.10">
    <property type="entry name" value="Periplasmic binding protein-like II"/>
    <property type="match status" value="2"/>
</dbReference>
<keyword evidence="1" id="KW-0732">Signal</keyword>
<accession>A0ABN7RJZ7</accession>
<evidence type="ECO:0000313" key="3">
    <source>
        <dbReference type="Proteomes" id="UP000681526"/>
    </source>
</evidence>
<dbReference type="EMBL" id="CAJRAY010000001">
    <property type="protein sequence ID" value="CAG5076169.1"/>
    <property type="molecule type" value="Genomic_DNA"/>
</dbReference>
<dbReference type="SUPFAM" id="SSF53850">
    <property type="entry name" value="Periplasmic binding protein-like II"/>
    <property type="match status" value="1"/>
</dbReference>
<sequence>MLKKTALVLCAVLLAGMAAACGSKNNAEQGANTGEGGGANEQPVNMRMFINMPEYTDAFNAFVEEYKKVKPNVSIELEIMQADYPTILKSKIASGNLSDVFASTAGGEIDQYAEYSADLTNEPLAQAMNDAVRANMTSSDGKVLGLPVKDNLFAIIYNKDLFEKAGIESFPKTMTELKDAIAKLEAIGVTPFANGYKEWWVQKHIFQHFINAAAPGNTKALVQDFIAGKTTFADHPELMAFFDFIDLTVEHGMPKPLERDLSAQISDFATGKAAIMTGQGAWTEEQILKIDPNLNIGVAGYPVSENPEDAMIITGADQALRINKDSPVVDEVLEFFNWLYTSDYGKSWFSEVAKVIPPIKDVPFPQLQMPQQMQQIMQTEKTGELAIIYSLDSFHQRFGEIMQAYIAGNTTREQAVKDIENAWTQLGAPR</sequence>
<feature type="signal peptide" evidence="1">
    <location>
        <begin position="1"/>
        <end position="20"/>
    </location>
</feature>
<protein>
    <submittedName>
        <fullName evidence="2">ABC transporter extracellular-binding protein yurO</fullName>
    </submittedName>
</protein>
<dbReference type="InterPro" id="IPR050490">
    <property type="entry name" value="Bact_solute-bd_prot1"/>
</dbReference>
<dbReference type="PANTHER" id="PTHR43649">
    <property type="entry name" value="ARABINOSE-BINDING PROTEIN-RELATED"/>
    <property type="match status" value="1"/>
</dbReference>
<dbReference type="RefSeq" id="WP_015253050.1">
    <property type="nucleotide sequence ID" value="NZ_CAJRAY010000001.1"/>
</dbReference>
<dbReference type="Pfam" id="PF01547">
    <property type="entry name" value="SBP_bac_1"/>
    <property type="match status" value="1"/>
</dbReference>
<name>A0ABN7RJZ7_THEXY</name>
<comment type="caution">
    <text evidence="2">The sequence shown here is derived from an EMBL/GenBank/DDBJ whole genome shotgun (WGS) entry which is preliminary data.</text>
</comment>
<dbReference type="PROSITE" id="PS51257">
    <property type="entry name" value="PROKAR_LIPOPROTEIN"/>
    <property type="match status" value="1"/>
</dbReference>
<keyword evidence="3" id="KW-1185">Reference proteome</keyword>
<feature type="chain" id="PRO_5047041960" evidence="1">
    <location>
        <begin position="21"/>
        <end position="430"/>
    </location>
</feature>
<evidence type="ECO:0000256" key="1">
    <source>
        <dbReference type="SAM" id="SignalP"/>
    </source>
</evidence>
<dbReference type="PANTHER" id="PTHR43649:SF12">
    <property type="entry name" value="DIACETYLCHITOBIOSE BINDING PROTEIN DASA"/>
    <property type="match status" value="1"/>
</dbReference>
<evidence type="ECO:0000313" key="2">
    <source>
        <dbReference type="EMBL" id="CAG5076169.1"/>
    </source>
</evidence>